<dbReference type="EMBL" id="PGCL01000008">
    <property type="protein sequence ID" value="TAJ43351.1"/>
    <property type="molecule type" value="Genomic_DNA"/>
</dbReference>
<evidence type="ECO:0008006" key="4">
    <source>
        <dbReference type="Google" id="ProtNLM"/>
    </source>
</evidence>
<keyword evidence="1" id="KW-0812">Transmembrane</keyword>
<gene>
    <name evidence="2" type="ORF">CUJ86_11410</name>
</gene>
<evidence type="ECO:0000256" key="1">
    <source>
        <dbReference type="SAM" id="Phobius"/>
    </source>
</evidence>
<organism evidence="2 3">
    <name type="scientific">Methanofollis fontis</name>
    <dbReference type="NCBI Taxonomy" id="2052832"/>
    <lineage>
        <taxon>Archaea</taxon>
        <taxon>Methanobacteriati</taxon>
        <taxon>Methanobacteriota</taxon>
        <taxon>Stenosarchaea group</taxon>
        <taxon>Methanomicrobia</taxon>
        <taxon>Methanomicrobiales</taxon>
        <taxon>Methanomicrobiaceae</taxon>
        <taxon>Methanofollis</taxon>
    </lineage>
</organism>
<dbReference type="OrthoDB" id="378051at2157"/>
<proteinExistence type="predicted"/>
<sequence length="62" mass="6804">MSHCSRHPEKKSTGTCRVCQKTYCPECTGSSIGICPGCVYKGLIILLIVMIVVSYSAWFGIF</sequence>
<dbReference type="Proteomes" id="UP000292580">
    <property type="component" value="Unassembled WGS sequence"/>
</dbReference>
<protein>
    <recommendedName>
        <fullName evidence="4">B box-type domain-containing protein</fullName>
    </recommendedName>
</protein>
<accession>A0A483CKF4</accession>
<keyword evidence="1" id="KW-0472">Membrane</keyword>
<dbReference type="RefSeq" id="WP_130647699.1">
    <property type="nucleotide sequence ID" value="NZ_PGCL01000008.1"/>
</dbReference>
<keyword evidence="1" id="KW-1133">Transmembrane helix</keyword>
<name>A0A483CKF4_9EURY</name>
<evidence type="ECO:0000313" key="3">
    <source>
        <dbReference type="Proteomes" id="UP000292580"/>
    </source>
</evidence>
<dbReference type="AlphaFoldDB" id="A0A483CKF4"/>
<keyword evidence="3" id="KW-1185">Reference proteome</keyword>
<comment type="caution">
    <text evidence="2">The sequence shown here is derived from an EMBL/GenBank/DDBJ whole genome shotgun (WGS) entry which is preliminary data.</text>
</comment>
<evidence type="ECO:0000313" key="2">
    <source>
        <dbReference type="EMBL" id="TAJ43351.1"/>
    </source>
</evidence>
<reference evidence="2 3" key="1">
    <citation type="submission" date="2017-11" db="EMBL/GenBank/DDBJ databases">
        <title>Isolation and Characterization of Methanofollis Species from Methane Seep Offshore SW Taiwan.</title>
        <authorList>
            <person name="Teng N.-H."/>
            <person name="Lai M.-C."/>
            <person name="Chen S.-C."/>
        </authorList>
    </citation>
    <scope>NUCLEOTIDE SEQUENCE [LARGE SCALE GENOMIC DNA]</scope>
    <source>
        <strain evidence="2 3">FWC-SCC2</strain>
    </source>
</reference>
<feature type="transmembrane region" description="Helical" evidence="1">
    <location>
        <begin position="43"/>
        <end position="61"/>
    </location>
</feature>